<dbReference type="Proteomes" id="UP000318717">
    <property type="component" value="Unassembled WGS sequence"/>
</dbReference>
<dbReference type="AlphaFoldDB" id="A0A4Y3HYQ9"/>
<reference evidence="1 2" key="1">
    <citation type="submission" date="2019-06" db="EMBL/GenBank/DDBJ databases">
        <title>Whole genome shotgun sequence of Vibrio inusitatus NBRC 102082.</title>
        <authorList>
            <person name="Hosoyama A."/>
            <person name="Uohara A."/>
            <person name="Ohji S."/>
            <person name="Ichikawa N."/>
        </authorList>
    </citation>
    <scope>NUCLEOTIDE SEQUENCE [LARGE SCALE GENOMIC DNA]</scope>
    <source>
        <strain evidence="1 2">NBRC 102082</strain>
    </source>
</reference>
<organism evidence="1 2">
    <name type="scientific">Vibrio inusitatus NBRC 102082</name>
    <dbReference type="NCBI Taxonomy" id="1219070"/>
    <lineage>
        <taxon>Bacteria</taxon>
        <taxon>Pseudomonadati</taxon>
        <taxon>Pseudomonadota</taxon>
        <taxon>Gammaproteobacteria</taxon>
        <taxon>Vibrionales</taxon>
        <taxon>Vibrionaceae</taxon>
        <taxon>Vibrio</taxon>
    </lineage>
</organism>
<proteinExistence type="predicted"/>
<dbReference type="EMBL" id="BJLF01000018">
    <property type="protein sequence ID" value="GEA52319.1"/>
    <property type="molecule type" value="Genomic_DNA"/>
</dbReference>
<evidence type="ECO:0000313" key="2">
    <source>
        <dbReference type="Proteomes" id="UP000318717"/>
    </source>
</evidence>
<name>A0A4Y3HYQ9_9VIBR</name>
<gene>
    <name evidence="1" type="ORF">VIN01S_31230</name>
</gene>
<evidence type="ECO:0000313" key="1">
    <source>
        <dbReference type="EMBL" id="GEA52319.1"/>
    </source>
</evidence>
<dbReference type="RefSeq" id="WP_141346767.1">
    <property type="nucleotide sequence ID" value="NZ_BJLF01000018.1"/>
</dbReference>
<dbReference type="OrthoDB" id="8565179at2"/>
<comment type="caution">
    <text evidence="1">The sequence shown here is derived from an EMBL/GenBank/DDBJ whole genome shotgun (WGS) entry which is preliminary data.</text>
</comment>
<accession>A0A4Y3HYQ9</accession>
<sequence>MNLANTLQLLLSGTHICQWGHPRAHSYIINDRQNVELGLGFHDLRLIESERSGAFYAVYKKINAQTSAAIRKQQSEIHSAIRPIVGLMSLISETTGTDSIISAGHEIIPARFSTYITNSSSSQEKLSTICKHPSVKQRKKLISTIDDKVRSVFDFLIRTGLITLSHKEREIYVVTGKIDYIYAVLEFLDERYDVVAKAEIKPTQQGLF</sequence>
<protein>
    <submittedName>
        <fullName evidence="1">Uncharacterized protein</fullName>
    </submittedName>
</protein>
<keyword evidence="2" id="KW-1185">Reference proteome</keyword>